<evidence type="ECO:0000313" key="2">
    <source>
        <dbReference type="EMBL" id="AXY57373.1"/>
    </source>
</evidence>
<name>A0A3B7M418_9GAMM</name>
<feature type="transmembrane region" description="Helical" evidence="1">
    <location>
        <begin position="12"/>
        <end position="33"/>
    </location>
</feature>
<sequence>MAIQPHVIKASSGRIAFIFISMIAIQFACFKFLQYSDYITPLFGIAVIVLLILFIFSIYLLWMVFQRRTPRIIFNLDDFEVIQYTRKAKIKYADITSFSLERHETNYRITAYEPERKLFLYTAQPIQVVDIFSRTTSEPILQVQQGLLISNDQILETAMLICVLCQNKAKSRPSVFHKLNNRQFRFIDFLSQKDIANFNYDQKLNKKFSTRK</sequence>
<dbReference type="AlphaFoldDB" id="A0A3B7M418"/>
<dbReference type="EMBL" id="CP032134">
    <property type="protein sequence ID" value="AXY57373.1"/>
    <property type="molecule type" value="Genomic_DNA"/>
</dbReference>
<dbReference type="Proteomes" id="UP000263753">
    <property type="component" value="Chromosome"/>
</dbReference>
<accession>A0A3B7M418</accession>
<reference evidence="3" key="1">
    <citation type="submission" date="2018-09" db="EMBL/GenBank/DDBJ databases">
        <title>The complete genome of Acinetobacter sp. strain WCHAc010005.</title>
        <authorList>
            <person name="Hu Y."/>
            <person name="Long H."/>
            <person name="Feng Y."/>
            <person name="Zong Z."/>
        </authorList>
    </citation>
    <scope>NUCLEOTIDE SEQUENCE [LARGE SCALE GENOMIC DNA]</scope>
    <source>
        <strain evidence="3">WCHAc010005</strain>
    </source>
</reference>
<keyword evidence="1" id="KW-0472">Membrane</keyword>
<protein>
    <recommendedName>
        <fullName evidence="4">Transmembrane protein</fullName>
    </recommendedName>
</protein>
<organism evidence="2 3">
    <name type="scientific">Acinetobacter chinensis</name>
    <dbReference type="NCBI Taxonomy" id="2004650"/>
    <lineage>
        <taxon>Bacteria</taxon>
        <taxon>Pseudomonadati</taxon>
        <taxon>Pseudomonadota</taxon>
        <taxon>Gammaproteobacteria</taxon>
        <taxon>Moraxellales</taxon>
        <taxon>Moraxellaceae</taxon>
        <taxon>Acinetobacter</taxon>
    </lineage>
</organism>
<keyword evidence="1" id="KW-0812">Transmembrane</keyword>
<dbReference type="RefSeq" id="WP_087511857.1">
    <property type="nucleotide sequence ID" value="NZ_CP032134.1"/>
</dbReference>
<proteinExistence type="predicted"/>
<evidence type="ECO:0008006" key="4">
    <source>
        <dbReference type="Google" id="ProtNLM"/>
    </source>
</evidence>
<feature type="transmembrane region" description="Helical" evidence="1">
    <location>
        <begin position="39"/>
        <end position="62"/>
    </location>
</feature>
<gene>
    <name evidence="2" type="ORF">CDG60_12845</name>
</gene>
<dbReference type="KEGG" id="achi:CDG60_12845"/>
<keyword evidence="1" id="KW-1133">Transmembrane helix</keyword>
<evidence type="ECO:0000256" key="1">
    <source>
        <dbReference type="SAM" id="Phobius"/>
    </source>
</evidence>
<evidence type="ECO:0000313" key="3">
    <source>
        <dbReference type="Proteomes" id="UP000263753"/>
    </source>
</evidence>